<dbReference type="RefSeq" id="WP_003440623.1">
    <property type="nucleotide sequence ID" value="NZ_ANZB01000001.1"/>
</dbReference>
<evidence type="ECO:0000313" key="4">
    <source>
        <dbReference type="EMBL" id="KRU13669.1"/>
    </source>
</evidence>
<feature type="signal peptide" evidence="2">
    <location>
        <begin position="1"/>
        <end position="25"/>
    </location>
</feature>
<evidence type="ECO:0000313" key="5">
    <source>
        <dbReference type="Proteomes" id="UP000028042"/>
    </source>
</evidence>
<accession>A0A0H3IXW5</accession>
<feature type="compositionally biased region" description="Basic and acidic residues" evidence="1">
    <location>
        <begin position="45"/>
        <end position="62"/>
    </location>
</feature>
<dbReference type="KEGG" id="cpae:CPAST_c02310"/>
<dbReference type="PATRIC" id="fig|1262449.3.peg.119"/>
<evidence type="ECO:0000313" key="6">
    <source>
        <dbReference type="Proteomes" id="UP000030905"/>
    </source>
</evidence>
<feature type="compositionally biased region" description="Low complexity" evidence="1">
    <location>
        <begin position="207"/>
        <end position="221"/>
    </location>
</feature>
<dbReference type="eggNOG" id="ENOG5033HJQ">
    <property type="taxonomic scope" value="Bacteria"/>
</dbReference>
<feature type="chain" id="PRO_5038291264" description="DUF2680 domain-containing protein" evidence="2">
    <location>
        <begin position="26"/>
        <end position="258"/>
    </location>
</feature>
<evidence type="ECO:0000256" key="2">
    <source>
        <dbReference type="SAM" id="SignalP"/>
    </source>
</evidence>
<dbReference type="KEGG" id="cpat:CLPA_c02310"/>
<feature type="region of interest" description="Disordered" evidence="1">
    <location>
        <begin position="143"/>
        <end position="258"/>
    </location>
</feature>
<reference evidence="3 6" key="1">
    <citation type="journal article" date="2015" name="Genome Announc.">
        <title>Complete Genome Sequence of the Nitrogen-Fixing and Solvent-Producing Clostridium pasteurianum DSM 525.</title>
        <authorList>
            <person name="Poehlein A."/>
            <person name="Grosse-Honebrink A."/>
            <person name="Zhang Y."/>
            <person name="Minton N.P."/>
            <person name="Daniel R."/>
        </authorList>
    </citation>
    <scope>NUCLEOTIDE SEQUENCE [LARGE SCALE GENOMIC DNA]</scope>
    <source>
        <strain evidence="3">DSM 525</strain>
        <strain evidence="6">DSM 525 / ATCC 6013</strain>
    </source>
</reference>
<feature type="compositionally biased region" description="Basic and acidic residues" evidence="1">
    <location>
        <begin position="222"/>
        <end position="242"/>
    </location>
</feature>
<dbReference type="Proteomes" id="UP000028042">
    <property type="component" value="Unassembled WGS sequence"/>
</dbReference>
<dbReference type="EMBL" id="CP009268">
    <property type="protein sequence ID" value="AJA50319.1"/>
    <property type="molecule type" value="Genomic_DNA"/>
</dbReference>
<sequence>MIKFVKKIAAMALCLAIGISATAYANPETNNAAKKENINQYNKGVNEENKGHDNTENKGSHEGHHHKGKILDKLGITREELEEARGSGKSFFDLAKAKGHSESEVKKIMIEDRNNYIDQAVKDKKITKEKADQIKNIVNEKIKNWDGNLKEDSHNRDEENKTKENFNEGNSGSNVNDENNSSKKGTTSEGNTNKETTDSTTNKNDVNSENKGSSENSSDNKSNIENEANKENAKSNTSKDNKTQNNTTNNKYKSNSNR</sequence>
<protein>
    <recommendedName>
        <fullName evidence="7">DUF2680 domain-containing protein</fullName>
    </recommendedName>
</protein>
<evidence type="ECO:0000256" key="1">
    <source>
        <dbReference type="SAM" id="MobiDB-lite"/>
    </source>
</evidence>
<proteinExistence type="predicted"/>
<organism evidence="3 6">
    <name type="scientific">Clostridium pasteurianum DSM 525 = ATCC 6013</name>
    <dbReference type="NCBI Taxonomy" id="1262449"/>
    <lineage>
        <taxon>Bacteria</taxon>
        <taxon>Bacillati</taxon>
        <taxon>Bacillota</taxon>
        <taxon>Clostridia</taxon>
        <taxon>Eubacteriales</taxon>
        <taxon>Clostridiaceae</taxon>
        <taxon>Clostridium</taxon>
    </lineage>
</organism>
<dbReference type="GeneID" id="93072477"/>
<feature type="region of interest" description="Disordered" evidence="1">
    <location>
        <begin position="44"/>
        <end position="69"/>
    </location>
</feature>
<feature type="compositionally biased region" description="Polar residues" evidence="1">
    <location>
        <begin position="167"/>
        <end position="205"/>
    </location>
</feature>
<name>A0A0H3IXW5_CLOPA</name>
<feature type="compositionally biased region" description="Basic and acidic residues" evidence="1">
    <location>
        <begin position="143"/>
        <end position="166"/>
    </location>
</feature>
<keyword evidence="2" id="KW-0732">Signal</keyword>
<keyword evidence="6" id="KW-1185">Reference proteome</keyword>
<reference evidence="4" key="2">
    <citation type="submission" date="2015-10" db="EMBL/GenBank/DDBJ databases">
        <title>Improved Draft Genome Sequence of Clostridium pasteurianum Strain ATCC 6013 (DSM 525) Using a Hybrid Next-Generation Sequencing Approach.</title>
        <authorList>
            <person name="Pyne M.E."/>
            <person name="Utturkar S.M."/>
            <person name="Brown S.D."/>
            <person name="Moo-Young M."/>
            <person name="Chung D.A."/>
            <person name="Chou P.C."/>
        </authorList>
    </citation>
    <scope>NUCLEOTIDE SEQUENCE</scope>
    <source>
        <strain evidence="4">ATCC 6013</strain>
    </source>
</reference>
<dbReference type="Proteomes" id="UP000030905">
    <property type="component" value="Chromosome"/>
</dbReference>
<evidence type="ECO:0008006" key="7">
    <source>
        <dbReference type="Google" id="ProtNLM"/>
    </source>
</evidence>
<dbReference type="EMBL" id="JPGY02000001">
    <property type="protein sequence ID" value="KRU13669.1"/>
    <property type="molecule type" value="Genomic_DNA"/>
</dbReference>
<feature type="compositionally biased region" description="Low complexity" evidence="1">
    <location>
        <begin position="243"/>
        <end position="258"/>
    </location>
</feature>
<gene>
    <name evidence="3" type="ORF">CLPA_c02310</name>
    <name evidence="4" type="ORF">CP6013_02917</name>
</gene>
<reference evidence="4 5" key="3">
    <citation type="journal article" name="Genome Announc.">
        <title>Improved Draft Genome Sequence of Clostridium pasteurianum Strain ATCC 6013 (DSM 525) Using a Hybrid Next-Generation Sequencing Approach.</title>
        <authorList>
            <person name="Pyne M.E."/>
            <person name="Utturkar S."/>
            <person name="Brown S.D."/>
            <person name="Moo-Young M."/>
            <person name="Chung D.A."/>
            <person name="Chou C.P."/>
        </authorList>
    </citation>
    <scope>NUCLEOTIDE SEQUENCE [LARGE SCALE GENOMIC DNA]</scope>
    <source>
        <strain evidence="4 5">ATCC 6013</strain>
    </source>
</reference>
<dbReference type="AlphaFoldDB" id="A0A0H3IXW5"/>
<evidence type="ECO:0000313" key="3">
    <source>
        <dbReference type="EMBL" id="AJA50319.1"/>
    </source>
</evidence>